<dbReference type="PANTHER" id="PTHR23507">
    <property type="entry name" value="ZGC:174356"/>
    <property type="match status" value="1"/>
</dbReference>
<proteinExistence type="predicted"/>
<comment type="subcellular location">
    <subcellularLocation>
        <location evidence="1">Membrane</location>
        <topology evidence="1">Multi-pass membrane protein</topology>
    </subcellularLocation>
</comment>
<dbReference type="InterPro" id="IPR036259">
    <property type="entry name" value="MFS_trans_sf"/>
</dbReference>
<reference evidence="8" key="1">
    <citation type="submission" date="2022-11" db="UniProtKB">
        <authorList>
            <consortium name="WormBaseParasite"/>
        </authorList>
    </citation>
    <scope>IDENTIFICATION</scope>
</reference>
<feature type="transmembrane region" description="Helical" evidence="5">
    <location>
        <begin position="86"/>
        <end position="108"/>
    </location>
</feature>
<keyword evidence="3 5" id="KW-1133">Transmembrane helix</keyword>
<evidence type="ECO:0000313" key="7">
    <source>
        <dbReference type="Proteomes" id="UP000887566"/>
    </source>
</evidence>
<dbReference type="WBParaSite" id="PSAMB.scaffold294size58623.g4477.t1">
    <property type="protein sequence ID" value="PSAMB.scaffold294size58623.g4477.t1"/>
    <property type="gene ID" value="PSAMB.scaffold294size58623.g4477"/>
</dbReference>
<dbReference type="PANTHER" id="PTHR23507:SF11">
    <property type="entry name" value="SOLUTE CARRIER FAMILY RELATED"/>
    <property type="match status" value="1"/>
</dbReference>
<evidence type="ECO:0000256" key="2">
    <source>
        <dbReference type="ARBA" id="ARBA00022692"/>
    </source>
</evidence>
<evidence type="ECO:0000256" key="1">
    <source>
        <dbReference type="ARBA" id="ARBA00004141"/>
    </source>
</evidence>
<accession>A0A914W1Q4</accession>
<evidence type="ECO:0000256" key="5">
    <source>
        <dbReference type="SAM" id="Phobius"/>
    </source>
</evidence>
<dbReference type="InterPro" id="IPR020846">
    <property type="entry name" value="MFS_dom"/>
</dbReference>
<dbReference type="Proteomes" id="UP000887566">
    <property type="component" value="Unplaced"/>
</dbReference>
<keyword evidence="7" id="KW-1185">Reference proteome</keyword>
<dbReference type="GO" id="GO:0016020">
    <property type="term" value="C:membrane"/>
    <property type="evidence" value="ECO:0007669"/>
    <property type="project" value="UniProtKB-SubCell"/>
</dbReference>
<feature type="transmembrane region" description="Helical" evidence="5">
    <location>
        <begin position="223"/>
        <end position="240"/>
    </location>
</feature>
<evidence type="ECO:0000259" key="6">
    <source>
        <dbReference type="PROSITE" id="PS50850"/>
    </source>
</evidence>
<dbReference type="PROSITE" id="PS50850">
    <property type="entry name" value="MFS"/>
    <property type="match status" value="1"/>
</dbReference>
<protein>
    <submittedName>
        <fullName evidence="8">Major facilitator superfamily (MFS) profile domain-containing protein</fullName>
    </submittedName>
</protein>
<feature type="domain" description="Major facilitator superfamily (MFS) profile" evidence="6">
    <location>
        <begin position="1"/>
        <end position="409"/>
    </location>
</feature>
<evidence type="ECO:0000256" key="4">
    <source>
        <dbReference type="ARBA" id="ARBA00023136"/>
    </source>
</evidence>
<keyword evidence="4 5" id="KW-0472">Membrane</keyword>
<name>A0A914W1Q4_9BILA</name>
<sequence>MIREYVDEMPTNLNSSSQMDKYFNKRIVEWDQYYSYVNLPIGCVSGLLYGAYGDNHGRKLNLMIGIGSVAVDNAITMFVWSRSVNAPLYFLLISAAVSAAMGNFFLVMSSVNAFLADMFPDKKEMGMRMVFVSVVFSVGGLLGSLGAGYFSRLLSNIVVVAFAQFLILIALLYSLIFLKQIPPKRTSLIPPPEQRRPLWRRSLSYVIDTCKVFLRKRDGHRRAFLWLSVVAGFVDDAVFSEETHLVGTYTLLLPFKWDSSKLGVYTSIRSIIQVVGMAIGMIVFGKLLKLRNTTLIIISITSMSAACAVIGLANSDAMIFASLPAGMFHGLLNPLTLTFVSCLVEPDEVGKAYATTMVASKVAGLAQSAALQSIYRATIDWYQGFTWLLIAGIGLLSALAYLWVYFKAKAEGIGEGNSADAVIERRLSISAAHS</sequence>
<dbReference type="SUPFAM" id="SSF103473">
    <property type="entry name" value="MFS general substrate transporter"/>
    <property type="match status" value="1"/>
</dbReference>
<keyword evidence="2 5" id="KW-0812">Transmembrane</keyword>
<evidence type="ECO:0000313" key="8">
    <source>
        <dbReference type="WBParaSite" id="PSAMB.scaffold294size58623.g4477.t1"/>
    </source>
</evidence>
<feature type="transmembrane region" description="Helical" evidence="5">
    <location>
        <begin position="381"/>
        <end position="404"/>
    </location>
</feature>
<feature type="transmembrane region" description="Helical" evidence="5">
    <location>
        <begin position="157"/>
        <end position="178"/>
    </location>
</feature>
<feature type="transmembrane region" description="Helical" evidence="5">
    <location>
        <begin position="129"/>
        <end position="151"/>
    </location>
</feature>
<feature type="transmembrane region" description="Helical" evidence="5">
    <location>
        <begin position="33"/>
        <end position="53"/>
    </location>
</feature>
<dbReference type="Pfam" id="PF07690">
    <property type="entry name" value="MFS_1"/>
    <property type="match status" value="1"/>
</dbReference>
<evidence type="ECO:0000256" key="3">
    <source>
        <dbReference type="ARBA" id="ARBA00022989"/>
    </source>
</evidence>
<feature type="transmembrane region" description="Helical" evidence="5">
    <location>
        <begin position="262"/>
        <end position="283"/>
    </location>
</feature>
<feature type="transmembrane region" description="Helical" evidence="5">
    <location>
        <begin position="295"/>
        <end position="313"/>
    </location>
</feature>
<dbReference type="GO" id="GO:0022857">
    <property type="term" value="F:transmembrane transporter activity"/>
    <property type="evidence" value="ECO:0007669"/>
    <property type="project" value="InterPro"/>
</dbReference>
<dbReference type="AlphaFoldDB" id="A0A914W1Q4"/>
<organism evidence="7 8">
    <name type="scientific">Plectus sambesii</name>
    <dbReference type="NCBI Taxonomy" id="2011161"/>
    <lineage>
        <taxon>Eukaryota</taxon>
        <taxon>Metazoa</taxon>
        <taxon>Ecdysozoa</taxon>
        <taxon>Nematoda</taxon>
        <taxon>Chromadorea</taxon>
        <taxon>Plectida</taxon>
        <taxon>Plectina</taxon>
        <taxon>Plectoidea</taxon>
        <taxon>Plectidae</taxon>
        <taxon>Plectus</taxon>
    </lineage>
</organism>
<dbReference type="Gene3D" id="1.20.1250.20">
    <property type="entry name" value="MFS general substrate transporter like domains"/>
    <property type="match status" value="1"/>
</dbReference>
<dbReference type="InterPro" id="IPR011701">
    <property type="entry name" value="MFS"/>
</dbReference>